<evidence type="ECO:0000256" key="5">
    <source>
        <dbReference type="ARBA" id="ARBA00023014"/>
    </source>
</evidence>
<dbReference type="EMBL" id="FWZX01000025">
    <property type="protein sequence ID" value="SMF64053.1"/>
    <property type="molecule type" value="Genomic_DNA"/>
</dbReference>
<dbReference type="Pfam" id="PF00111">
    <property type="entry name" value="Fer2"/>
    <property type="match status" value="1"/>
</dbReference>
<proteinExistence type="predicted"/>
<reference evidence="7 8" key="1">
    <citation type="submission" date="2017-04" db="EMBL/GenBank/DDBJ databases">
        <authorList>
            <person name="Afonso C.L."/>
            <person name="Miller P.J."/>
            <person name="Scott M.A."/>
            <person name="Spackman E."/>
            <person name="Goraichik I."/>
            <person name="Dimitrov K.M."/>
            <person name="Suarez D.L."/>
            <person name="Swayne D.E."/>
        </authorList>
    </citation>
    <scope>NUCLEOTIDE SEQUENCE [LARGE SCALE GENOMIC DNA]</scope>
    <source>
        <strain evidence="7 8">USBA 355</strain>
    </source>
</reference>
<keyword evidence="8" id="KW-1185">Reference proteome</keyword>
<keyword evidence="4" id="KW-0408">Iron</keyword>
<dbReference type="AlphaFoldDB" id="A0A1Y6CH51"/>
<evidence type="ECO:0000256" key="3">
    <source>
        <dbReference type="ARBA" id="ARBA00023002"/>
    </source>
</evidence>
<dbReference type="InterPro" id="IPR036884">
    <property type="entry name" value="2Fe-2S-bd_dom_sf"/>
</dbReference>
<dbReference type="GO" id="GO:0046872">
    <property type="term" value="F:metal ion binding"/>
    <property type="evidence" value="ECO:0007669"/>
    <property type="project" value="UniProtKB-KW"/>
</dbReference>
<keyword evidence="5" id="KW-0411">Iron-sulfur</keyword>
<protein>
    <submittedName>
        <fullName evidence="7">Carbon-monoxide dehydrogenase small subunit</fullName>
    </submittedName>
</protein>
<evidence type="ECO:0000259" key="6">
    <source>
        <dbReference type="PROSITE" id="PS51085"/>
    </source>
</evidence>
<dbReference type="PANTHER" id="PTHR44379">
    <property type="entry name" value="OXIDOREDUCTASE WITH IRON-SULFUR SUBUNIT"/>
    <property type="match status" value="1"/>
</dbReference>
<dbReference type="PROSITE" id="PS00197">
    <property type="entry name" value="2FE2S_FER_1"/>
    <property type="match status" value="1"/>
</dbReference>
<dbReference type="Proteomes" id="UP000192917">
    <property type="component" value="Unassembled WGS sequence"/>
</dbReference>
<dbReference type="STRING" id="560819.SAMN05428998_12525"/>
<keyword evidence="3" id="KW-0560">Oxidoreductase</keyword>
<evidence type="ECO:0000256" key="2">
    <source>
        <dbReference type="ARBA" id="ARBA00022723"/>
    </source>
</evidence>
<dbReference type="InterPro" id="IPR006058">
    <property type="entry name" value="2Fe2S_fd_BS"/>
</dbReference>
<dbReference type="PROSITE" id="PS51085">
    <property type="entry name" value="2FE2S_FER_2"/>
    <property type="match status" value="1"/>
</dbReference>
<name>A0A1Y6CH51_9PROT</name>
<keyword evidence="2" id="KW-0479">Metal-binding</keyword>
<gene>
    <name evidence="7" type="ORF">SAMN05428998_12525</name>
</gene>
<evidence type="ECO:0000313" key="8">
    <source>
        <dbReference type="Proteomes" id="UP000192917"/>
    </source>
</evidence>
<evidence type="ECO:0000256" key="4">
    <source>
        <dbReference type="ARBA" id="ARBA00023004"/>
    </source>
</evidence>
<dbReference type="InterPro" id="IPR012675">
    <property type="entry name" value="Beta-grasp_dom_sf"/>
</dbReference>
<keyword evidence="1" id="KW-0001">2Fe-2S</keyword>
<dbReference type="InterPro" id="IPR002888">
    <property type="entry name" value="2Fe-2S-bd"/>
</dbReference>
<dbReference type="SUPFAM" id="SSF54292">
    <property type="entry name" value="2Fe-2S ferredoxin-like"/>
    <property type="match status" value="1"/>
</dbReference>
<dbReference type="PANTHER" id="PTHR44379:SF5">
    <property type="entry name" value="OXIDOREDUCTASE WITH IRON-SULFUR SUBUNIT"/>
    <property type="match status" value="1"/>
</dbReference>
<dbReference type="RefSeq" id="WP_085125183.1">
    <property type="nucleotide sequence ID" value="NZ_FWZX01000025.1"/>
</dbReference>
<organism evidence="7 8">
    <name type="scientific">Tistlia consotensis USBA 355</name>
    <dbReference type="NCBI Taxonomy" id="560819"/>
    <lineage>
        <taxon>Bacteria</taxon>
        <taxon>Pseudomonadati</taxon>
        <taxon>Pseudomonadota</taxon>
        <taxon>Alphaproteobacteria</taxon>
        <taxon>Rhodospirillales</taxon>
        <taxon>Rhodovibrionaceae</taxon>
        <taxon>Tistlia</taxon>
    </lineage>
</organism>
<dbReference type="Pfam" id="PF01799">
    <property type="entry name" value="Fer2_2"/>
    <property type="match status" value="1"/>
</dbReference>
<sequence length="172" mass="18252">MTVTVTTTINGDAEEFVCEADETLLDVLRDHLGLTGSKEGCATGDCGACSVMLDGRLVCSCLVLAAEAEGRQVETIEGMARGRELHPLQQKFLDAAALQCGICTPGFLVAAKALLERNPDPSETEVRYWLAGNLCRCTGYDKIVRAVLETAADMKSADMKSAGMKSAGMRSA</sequence>
<evidence type="ECO:0000256" key="1">
    <source>
        <dbReference type="ARBA" id="ARBA00022714"/>
    </source>
</evidence>
<accession>A0A1Y6CH51</accession>
<dbReference type="SUPFAM" id="SSF47741">
    <property type="entry name" value="CO dehydrogenase ISP C-domain like"/>
    <property type="match status" value="1"/>
</dbReference>
<dbReference type="GO" id="GO:0051537">
    <property type="term" value="F:2 iron, 2 sulfur cluster binding"/>
    <property type="evidence" value="ECO:0007669"/>
    <property type="project" value="UniProtKB-KW"/>
</dbReference>
<dbReference type="CDD" id="cd00207">
    <property type="entry name" value="fer2"/>
    <property type="match status" value="1"/>
</dbReference>
<dbReference type="Gene3D" id="1.10.150.120">
    <property type="entry name" value="[2Fe-2S]-binding domain"/>
    <property type="match status" value="1"/>
</dbReference>
<dbReference type="Gene3D" id="3.10.20.30">
    <property type="match status" value="1"/>
</dbReference>
<dbReference type="InterPro" id="IPR036010">
    <property type="entry name" value="2Fe-2S_ferredoxin-like_sf"/>
</dbReference>
<evidence type="ECO:0000313" key="7">
    <source>
        <dbReference type="EMBL" id="SMF64053.1"/>
    </source>
</evidence>
<dbReference type="InterPro" id="IPR051452">
    <property type="entry name" value="Diverse_Oxidoreductases"/>
</dbReference>
<dbReference type="GO" id="GO:0016491">
    <property type="term" value="F:oxidoreductase activity"/>
    <property type="evidence" value="ECO:0007669"/>
    <property type="project" value="UniProtKB-KW"/>
</dbReference>
<feature type="domain" description="2Fe-2S ferredoxin-type" evidence="6">
    <location>
        <begin position="3"/>
        <end position="79"/>
    </location>
</feature>
<dbReference type="InterPro" id="IPR001041">
    <property type="entry name" value="2Fe-2S_ferredoxin-type"/>
</dbReference>